<evidence type="ECO:0000313" key="2">
    <source>
        <dbReference type="EMBL" id="PNS14178.1"/>
    </source>
</evidence>
<feature type="region of interest" description="Disordered" evidence="1">
    <location>
        <begin position="160"/>
        <end position="192"/>
    </location>
</feature>
<organism evidence="2 3">
    <name type="scientific">Sphaceloma murrayae</name>
    <dbReference type="NCBI Taxonomy" id="2082308"/>
    <lineage>
        <taxon>Eukaryota</taxon>
        <taxon>Fungi</taxon>
        <taxon>Dikarya</taxon>
        <taxon>Ascomycota</taxon>
        <taxon>Pezizomycotina</taxon>
        <taxon>Dothideomycetes</taxon>
        <taxon>Dothideomycetidae</taxon>
        <taxon>Myriangiales</taxon>
        <taxon>Elsinoaceae</taxon>
        <taxon>Sphaceloma</taxon>
    </lineage>
</organism>
<feature type="compositionally biased region" description="Low complexity" evidence="1">
    <location>
        <begin position="258"/>
        <end position="268"/>
    </location>
</feature>
<keyword evidence="3" id="KW-1185">Reference proteome</keyword>
<feature type="compositionally biased region" description="Low complexity" evidence="1">
    <location>
        <begin position="167"/>
        <end position="180"/>
    </location>
</feature>
<dbReference type="InParanoid" id="A0A2K1QG75"/>
<feature type="region of interest" description="Disordered" evidence="1">
    <location>
        <begin position="208"/>
        <end position="303"/>
    </location>
</feature>
<evidence type="ECO:0000256" key="1">
    <source>
        <dbReference type="SAM" id="MobiDB-lite"/>
    </source>
</evidence>
<sequence>MASLMLTRFSFGESVDVFKSSEFTHISDGSLCLMVEQDPETTFTVIRRTETLSSIPIGRLIRLSLDEKQHSQATSYTREDLSVYIVFRNLQIACQYRLPQEKPLKRRVQITFQSTSDCIKVVQHLIALGIEYDDKNDKPAPRPNTSPAVLSDAITKTAQSPCQFNLPSGPSSVVEGPSPSTHSNLFSRSSYTTSPTPGFLTNMLPMKRTVSPLDGSSIATTSETMAPPKRRLPEGFPPRSSGSEASPHFVDPPAKLASSTSRRVTRSGSKPKDTARCNAGINKSTTNATSAPRGKPNVLTAPASDLGKRTLNLDENTTLLPQAEPIFSVGNFQTHPLHHQNVGPGTTTPPFTTINPSSLPDQVSDFGRVLAEITNDSGREQQRQLADYAAQTEQQRGEALNRFVVDNLRNDDFLQLCRDMEGCWRLLGLGLGL</sequence>
<dbReference type="Proteomes" id="UP000243797">
    <property type="component" value="Unassembled WGS sequence"/>
</dbReference>
<name>A0A2K1QG75_9PEZI</name>
<feature type="compositionally biased region" description="Polar residues" evidence="1">
    <location>
        <begin position="281"/>
        <end position="290"/>
    </location>
</feature>
<feature type="compositionally biased region" description="Polar residues" evidence="1">
    <location>
        <begin position="181"/>
        <end position="192"/>
    </location>
</feature>
<dbReference type="STRING" id="2082308.A0A2K1QG75"/>
<dbReference type="EMBL" id="NKHZ01000088">
    <property type="protein sequence ID" value="PNS14178.1"/>
    <property type="molecule type" value="Genomic_DNA"/>
</dbReference>
<dbReference type="AlphaFoldDB" id="A0A2K1QG75"/>
<protein>
    <submittedName>
        <fullName evidence="2">Uncharacterized protein</fullName>
    </submittedName>
</protein>
<evidence type="ECO:0000313" key="3">
    <source>
        <dbReference type="Proteomes" id="UP000243797"/>
    </source>
</evidence>
<comment type="caution">
    <text evidence="2">The sequence shown here is derived from an EMBL/GenBank/DDBJ whole genome shotgun (WGS) entry which is preliminary data.</text>
</comment>
<accession>A0A2K1QG75</accession>
<dbReference type="OrthoDB" id="3946648at2759"/>
<proteinExistence type="predicted"/>
<reference evidence="2 3" key="1">
    <citation type="submission" date="2017-06" db="EMBL/GenBank/DDBJ databases">
        <title>Draft genome sequence of a variant of Elsinoe murrayae.</title>
        <authorList>
            <person name="Cheng Q."/>
        </authorList>
    </citation>
    <scope>NUCLEOTIDE SEQUENCE [LARGE SCALE GENOMIC DNA]</scope>
    <source>
        <strain evidence="2 3">CQ-2017a</strain>
    </source>
</reference>
<gene>
    <name evidence="2" type="ORF">CAC42_6691</name>
</gene>